<keyword evidence="9" id="KW-1185">Reference proteome</keyword>
<dbReference type="Pfam" id="PF05694">
    <property type="entry name" value="SBP56"/>
    <property type="match status" value="1"/>
</dbReference>
<dbReference type="GO" id="GO:0008430">
    <property type="term" value="F:selenium binding"/>
    <property type="evidence" value="ECO:0007669"/>
    <property type="project" value="InterPro"/>
</dbReference>
<reference evidence="8" key="1">
    <citation type="submission" date="2022-07" db="EMBL/GenBank/DDBJ databases">
        <authorList>
            <person name="Trinca V."/>
            <person name="Uliana J.V.C."/>
            <person name="Torres T.T."/>
            <person name="Ward R.J."/>
            <person name="Monesi N."/>
        </authorList>
    </citation>
    <scope>NUCLEOTIDE SEQUENCE</scope>
    <source>
        <strain evidence="8">HSMRA1968</strain>
        <tissue evidence="8">Whole embryos</tissue>
    </source>
</reference>
<comment type="similarity">
    <text evidence="2">Belongs to the selenium-binding protein family.</text>
</comment>
<evidence type="ECO:0000256" key="3">
    <source>
        <dbReference type="ARBA" id="ARBA00012510"/>
    </source>
</evidence>
<dbReference type="InterPro" id="IPR008826">
    <property type="entry name" value="Se-bd"/>
</dbReference>
<evidence type="ECO:0000256" key="7">
    <source>
        <dbReference type="SAM" id="SignalP"/>
    </source>
</evidence>
<evidence type="ECO:0000256" key="6">
    <source>
        <dbReference type="ARBA" id="ARBA00047539"/>
    </source>
</evidence>
<dbReference type="PANTHER" id="PTHR23300">
    <property type="entry name" value="METHANETHIOL OXIDASE"/>
    <property type="match status" value="1"/>
</dbReference>
<evidence type="ECO:0000256" key="1">
    <source>
        <dbReference type="ARBA" id="ARBA00005177"/>
    </source>
</evidence>
<evidence type="ECO:0000256" key="4">
    <source>
        <dbReference type="ARBA" id="ARBA00015601"/>
    </source>
</evidence>
<evidence type="ECO:0000256" key="2">
    <source>
        <dbReference type="ARBA" id="ARBA00005606"/>
    </source>
</evidence>
<dbReference type="Gene3D" id="2.130.10.10">
    <property type="entry name" value="YVTN repeat-like/Quinoprotein amine dehydrogenase"/>
    <property type="match status" value="1"/>
</dbReference>
<evidence type="ECO:0000313" key="8">
    <source>
        <dbReference type="EMBL" id="KAJ6644096.1"/>
    </source>
</evidence>
<evidence type="ECO:0000256" key="5">
    <source>
        <dbReference type="ARBA" id="ARBA00023266"/>
    </source>
</evidence>
<gene>
    <name evidence="8" type="primary">selenbp1-a</name>
    <name evidence="8" type="ORF">Bhyg_09062</name>
</gene>
<keyword evidence="7" id="KW-0732">Signal</keyword>
<feature type="signal peptide" evidence="7">
    <location>
        <begin position="1"/>
        <end position="17"/>
    </location>
</feature>
<dbReference type="SUPFAM" id="SSF75011">
    <property type="entry name" value="3-carboxy-cis,cis-mucoante lactonizing enzyme"/>
    <property type="match status" value="1"/>
</dbReference>
<dbReference type="InterPro" id="IPR015943">
    <property type="entry name" value="WD40/YVTN_repeat-like_dom_sf"/>
</dbReference>
<accession>A0A9Q0N6S4</accession>
<dbReference type="AlphaFoldDB" id="A0A9Q0N6S4"/>
<name>A0A9Q0N6S4_9DIPT</name>
<feature type="chain" id="PRO_5040122429" description="Methanethiol oxidase" evidence="7">
    <location>
        <begin position="18"/>
        <end position="502"/>
    </location>
</feature>
<dbReference type="OrthoDB" id="10252446at2759"/>
<dbReference type="GO" id="GO:0018549">
    <property type="term" value="F:methanethiol oxidase activity"/>
    <property type="evidence" value="ECO:0007669"/>
    <property type="project" value="UniProtKB-EC"/>
</dbReference>
<organism evidence="8 9">
    <name type="scientific">Pseudolycoriella hygida</name>
    <dbReference type="NCBI Taxonomy" id="35572"/>
    <lineage>
        <taxon>Eukaryota</taxon>
        <taxon>Metazoa</taxon>
        <taxon>Ecdysozoa</taxon>
        <taxon>Arthropoda</taxon>
        <taxon>Hexapoda</taxon>
        <taxon>Insecta</taxon>
        <taxon>Pterygota</taxon>
        <taxon>Neoptera</taxon>
        <taxon>Endopterygota</taxon>
        <taxon>Diptera</taxon>
        <taxon>Nematocera</taxon>
        <taxon>Sciaroidea</taxon>
        <taxon>Sciaridae</taxon>
        <taxon>Pseudolycoriella</taxon>
    </lineage>
</organism>
<sequence>MLSLILIIAISAVFVECTVPWASKHSHMCDAADSGPGYCSPEAAILKHKREEILYVVCISLQSSKPDYLSVVDVNPKSATYSKVISRLYMPKQKVKDELHHFGWNTCSSCHHDKKMKRNKLIFPCLNSDRIYIVDTTNERKPKHHKTIEPEQLYALGLSSPHTTHCLPTGEIMISTMGDGPDGNSKGQFLMLDGKNNFKVKGTWSDHDTKYGYDFWYQPYFDIMVSSEWGAPKAFKTGLNLTQLNDYYGHSLNFWSWKQKKLIKTIDLGTTSGWLPLETRFLHNPKEHHGYVGCALSSTIFHINYKSKTWTAKKVISVPTKTVKNWWVGLDEMPGVITDILISMDDKYLYLSNWVHGDIRQYDISKRDKPKLVGQVFVGGSIVRGGPVKVVKDKELKSQPKALYVKGKKIEGGPQMLQLSLDGKRLYVTTSLFSNWDKQFYPELMKKGACLLQIDVNTVKGGLRINENFLVDYGAEPKGPVLAHEIHYPGGDCSSDIFIAHD</sequence>
<evidence type="ECO:0000313" key="9">
    <source>
        <dbReference type="Proteomes" id="UP001151699"/>
    </source>
</evidence>
<dbReference type="Proteomes" id="UP001151699">
    <property type="component" value="Chromosome B"/>
</dbReference>
<comment type="caution">
    <text evidence="8">The sequence shown here is derived from an EMBL/GenBank/DDBJ whole genome shotgun (WGS) entry which is preliminary data.</text>
</comment>
<comment type="catalytic activity">
    <reaction evidence="6">
        <text>methanethiol + O2 + H2O = hydrogen sulfide + formaldehyde + H2O2 + H(+)</text>
        <dbReference type="Rhea" id="RHEA:11812"/>
        <dbReference type="ChEBI" id="CHEBI:15377"/>
        <dbReference type="ChEBI" id="CHEBI:15378"/>
        <dbReference type="ChEBI" id="CHEBI:15379"/>
        <dbReference type="ChEBI" id="CHEBI:16007"/>
        <dbReference type="ChEBI" id="CHEBI:16240"/>
        <dbReference type="ChEBI" id="CHEBI:16842"/>
        <dbReference type="ChEBI" id="CHEBI:29919"/>
        <dbReference type="EC" id="1.8.3.4"/>
    </reaction>
</comment>
<keyword evidence="5" id="KW-0711">Selenium</keyword>
<proteinExistence type="inferred from homology"/>
<dbReference type="PANTHER" id="PTHR23300:SF0">
    <property type="entry name" value="METHANETHIOL OXIDASE"/>
    <property type="match status" value="1"/>
</dbReference>
<protein>
    <recommendedName>
        <fullName evidence="4">Methanethiol oxidase</fullName>
        <ecNumber evidence="3">1.8.3.4</ecNumber>
    </recommendedName>
</protein>
<comment type="pathway">
    <text evidence="1">Organosulfur degradation.</text>
</comment>
<dbReference type="EMBL" id="WJQU01000002">
    <property type="protein sequence ID" value="KAJ6644096.1"/>
    <property type="molecule type" value="Genomic_DNA"/>
</dbReference>
<dbReference type="EC" id="1.8.3.4" evidence="3"/>